<protein>
    <submittedName>
        <fullName evidence="1">DUF1127 domain-containing protein</fullName>
    </submittedName>
</protein>
<keyword evidence="2" id="KW-1185">Reference proteome</keyword>
<dbReference type="EMBL" id="JAOWLA010000001">
    <property type="protein sequence ID" value="MCV2863379.1"/>
    <property type="molecule type" value="Genomic_DNA"/>
</dbReference>
<evidence type="ECO:0000313" key="1">
    <source>
        <dbReference type="EMBL" id="MCV2863379.1"/>
    </source>
</evidence>
<organism evidence="1 2">
    <name type="scientific">Albidovulum sediminicola</name>
    <dbReference type="NCBI Taxonomy" id="2984331"/>
    <lineage>
        <taxon>Bacteria</taxon>
        <taxon>Pseudomonadati</taxon>
        <taxon>Pseudomonadota</taxon>
        <taxon>Alphaproteobacteria</taxon>
        <taxon>Rhodobacterales</taxon>
        <taxon>Paracoccaceae</taxon>
        <taxon>Albidovulum</taxon>
    </lineage>
</organism>
<proteinExistence type="predicted"/>
<gene>
    <name evidence="1" type="ORF">OE647_01345</name>
</gene>
<reference evidence="1 2" key="1">
    <citation type="submission" date="2022-10" db="EMBL/GenBank/DDBJ databases">
        <title>Defluviimonas sp. nov., isolated from ocean surface water.</title>
        <authorList>
            <person name="He W."/>
            <person name="Wang L."/>
            <person name="Zhang D.-F."/>
        </authorList>
    </citation>
    <scope>NUCLEOTIDE SEQUENCE [LARGE SCALE GENOMIC DNA]</scope>
    <source>
        <strain evidence="1 2">WL0075</strain>
    </source>
</reference>
<comment type="caution">
    <text evidence="1">The sequence shown here is derived from an EMBL/GenBank/DDBJ whole genome shotgun (WGS) entry which is preliminary data.</text>
</comment>
<sequence>MERTAGIAATHRPFDLLRAAAAPFRTFGIFLVALAEAGPRMEAIRRLNATSDEDLAARGLTRAGEVQRIFRDRYYV</sequence>
<name>A0ABT2YWX3_9RHOB</name>
<evidence type="ECO:0000313" key="2">
    <source>
        <dbReference type="Proteomes" id="UP001652503"/>
    </source>
</evidence>
<dbReference type="Proteomes" id="UP001652503">
    <property type="component" value="Unassembled WGS sequence"/>
</dbReference>
<dbReference type="RefSeq" id="WP_263719788.1">
    <property type="nucleotide sequence ID" value="NZ_JAOWLA010000001.1"/>
</dbReference>
<accession>A0ABT2YWX3</accession>